<keyword evidence="6 8" id="KW-1133">Transmembrane helix</keyword>
<feature type="transmembrane region" description="Helical" evidence="9">
    <location>
        <begin position="48"/>
        <end position="70"/>
    </location>
</feature>
<feature type="transmembrane region" description="Helical" evidence="9">
    <location>
        <begin position="233"/>
        <end position="251"/>
    </location>
</feature>
<feature type="transmembrane region" description="Helical" evidence="9">
    <location>
        <begin position="373"/>
        <end position="400"/>
    </location>
</feature>
<feature type="transmembrane region" description="Helical" evidence="9">
    <location>
        <begin position="161"/>
        <end position="185"/>
    </location>
</feature>
<organism evidence="10 11">
    <name type="scientific">Gracilimonas mengyeensis</name>
    <dbReference type="NCBI Taxonomy" id="1302730"/>
    <lineage>
        <taxon>Bacteria</taxon>
        <taxon>Pseudomonadati</taxon>
        <taxon>Balneolota</taxon>
        <taxon>Balneolia</taxon>
        <taxon>Balneolales</taxon>
        <taxon>Balneolaceae</taxon>
        <taxon>Gracilimonas</taxon>
    </lineage>
</organism>
<evidence type="ECO:0000256" key="3">
    <source>
        <dbReference type="ARBA" id="ARBA00022448"/>
    </source>
</evidence>
<sequence>MNWLRSTLGMSEETPAGKEVAAGFTTFLTMSYILLVNPMILGDAGMDFDAVLTATGLAACFGTLLMAFWVKAPLAMAPGMGLNAFFAYTLVVGEGISWQTALGVVFISGVVFLVLTLAGIREKIVNAIPLSLRLAIPAGIGLFITFIGFQNMGLIVPDEATMLALGSFGPELLLGLVGLLIIVMLESKKIKGSILIGIVVTTALAIITGHVHWDGSFFSMPPSPAPVAFELDVLGALQWGLVGAVFSFMFVDLFDSVGTLVACSYEADMVEEDGSIHKIDTMLEADAAATVFGSLMGTSTTTTYIESASGIEDGGRTGLTALVTALLFLAALFFSPLIALVPDYATAPALVVVGVFMFRNIRQIPLDDWGDLVPAFLAIILMPLTYSISLGLTFGFLAWIFLKIGSGKFSEIGWVMWIVGILSAINLVITGM</sequence>
<dbReference type="PANTHER" id="PTHR43337:SF1">
    <property type="entry name" value="XANTHINE_URACIL PERMEASE C887.17-RELATED"/>
    <property type="match status" value="1"/>
</dbReference>
<keyword evidence="3 8" id="KW-0813">Transport</keyword>
<keyword evidence="4 8" id="KW-1003">Cell membrane</keyword>
<comment type="subcellular location">
    <subcellularLocation>
        <location evidence="1 8">Cell membrane</location>
        <topology evidence="1 8">Multi-pass membrane protein</topology>
    </subcellularLocation>
</comment>
<dbReference type="InterPro" id="IPR006043">
    <property type="entry name" value="NCS2"/>
</dbReference>
<evidence type="ECO:0000256" key="5">
    <source>
        <dbReference type="ARBA" id="ARBA00022692"/>
    </source>
</evidence>
<evidence type="ECO:0000313" key="10">
    <source>
        <dbReference type="EMBL" id="SMO51109.1"/>
    </source>
</evidence>
<evidence type="ECO:0000256" key="2">
    <source>
        <dbReference type="ARBA" id="ARBA00005697"/>
    </source>
</evidence>
<dbReference type="Pfam" id="PF00860">
    <property type="entry name" value="Xan_ur_permease"/>
    <property type="match status" value="1"/>
</dbReference>
<keyword evidence="5 8" id="KW-0812">Transmembrane</keyword>
<evidence type="ECO:0000313" key="11">
    <source>
        <dbReference type="Proteomes" id="UP000317557"/>
    </source>
</evidence>
<dbReference type="PANTHER" id="PTHR43337">
    <property type="entry name" value="XANTHINE/URACIL PERMEASE C887.17-RELATED"/>
    <property type="match status" value="1"/>
</dbReference>
<evidence type="ECO:0000256" key="8">
    <source>
        <dbReference type="PIRNR" id="PIRNR005353"/>
    </source>
</evidence>
<evidence type="ECO:0000256" key="1">
    <source>
        <dbReference type="ARBA" id="ARBA00004651"/>
    </source>
</evidence>
<dbReference type="RefSeq" id="WP_142453565.1">
    <property type="nucleotide sequence ID" value="NZ_FXTP01000003.1"/>
</dbReference>
<feature type="transmembrane region" description="Helical" evidence="9">
    <location>
        <begin position="192"/>
        <end position="213"/>
    </location>
</feature>
<feature type="transmembrane region" description="Helical" evidence="9">
    <location>
        <begin position="130"/>
        <end position="149"/>
    </location>
</feature>
<dbReference type="InterPro" id="IPR026033">
    <property type="entry name" value="Azg-like_bact_archaea"/>
</dbReference>
<dbReference type="PIRSF" id="PIRSF005353">
    <property type="entry name" value="PbuG"/>
    <property type="match status" value="1"/>
</dbReference>
<feature type="transmembrane region" description="Helical" evidence="9">
    <location>
        <begin position="319"/>
        <end position="338"/>
    </location>
</feature>
<feature type="transmembrane region" description="Helical" evidence="9">
    <location>
        <begin position="412"/>
        <end position="429"/>
    </location>
</feature>
<dbReference type="EMBL" id="FXTP01000003">
    <property type="protein sequence ID" value="SMO51109.1"/>
    <property type="molecule type" value="Genomic_DNA"/>
</dbReference>
<feature type="transmembrane region" description="Helical" evidence="9">
    <location>
        <begin position="20"/>
        <end position="41"/>
    </location>
</feature>
<comment type="similarity">
    <text evidence="2 8">Belongs to the nucleobase:cation symporter-2 (NCS2) (TC 2.A.40) family. Azg-like subfamily.</text>
</comment>
<evidence type="ECO:0000256" key="6">
    <source>
        <dbReference type="ARBA" id="ARBA00022989"/>
    </source>
</evidence>
<dbReference type="AlphaFoldDB" id="A0A521BVB4"/>
<name>A0A521BVB4_9BACT</name>
<feature type="transmembrane region" description="Helical" evidence="9">
    <location>
        <begin position="344"/>
        <end position="361"/>
    </location>
</feature>
<keyword evidence="11" id="KW-1185">Reference proteome</keyword>
<reference evidence="10 11" key="1">
    <citation type="submission" date="2017-05" db="EMBL/GenBank/DDBJ databases">
        <authorList>
            <person name="Varghese N."/>
            <person name="Submissions S."/>
        </authorList>
    </citation>
    <scope>NUCLEOTIDE SEQUENCE [LARGE SCALE GENOMIC DNA]</scope>
    <source>
        <strain evidence="10 11">DSM 21985</strain>
    </source>
</reference>
<accession>A0A521BVB4</accession>
<protein>
    <submittedName>
        <fullName evidence="10">Putative MFS transporter, AGZA family, xanthine/uracil permease</fullName>
    </submittedName>
</protein>
<feature type="transmembrane region" description="Helical" evidence="9">
    <location>
        <begin position="96"/>
        <end position="118"/>
    </location>
</feature>
<gene>
    <name evidence="10" type="ORF">SAMN06265219_103141</name>
</gene>
<dbReference type="OrthoDB" id="9808458at2"/>
<proteinExistence type="inferred from homology"/>
<evidence type="ECO:0000256" key="7">
    <source>
        <dbReference type="ARBA" id="ARBA00023136"/>
    </source>
</evidence>
<dbReference type="InterPro" id="IPR045018">
    <property type="entry name" value="Azg-like"/>
</dbReference>
<evidence type="ECO:0000256" key="4">
    <source>
        <dbReference type="ARBA" id="ARBA00022475"/>
    </source>
</evidence>
<dbReference type="GO" id="GO:0005345">
    <property type="term" value="F:purine nucleobase transmembrane transporter activity"/>
    <property type="evidence" value="ECO:0007669"/>
    <property type="project" value="TreeGrafter"/>
</dbReference>
<dbReference type="Proteomes" id="UP000317557">
    <property type="component" value="Unassembled WGS sequence"/>
</dbReference>
<evidence type="ECO:0000256" key="9">
    <source>
        <dbReference type="SAM" id="Phobius"/>
    </source>
</evidence>
<keyword evidence="7 8" id="KW-0472">Membrane</keyword>
<dbReference type="GO" id="GO:0005886">
    <property type="term" value="C:plasma membrane"/>
    <property type="evidence" value="ECO:0007669"/>
    <property type="project" value="UniProtKB-SubCell"/>
</dbReference>